<dbReference type="Pfam" id="PF20041">
    <property type="entry name" value="DUF6443"/>
    <property type="match status" value="1"/>
</dbReference>
<sequence>MKSLLYIKKTVGCLVTIIAPLVSVAQTPNIPTGAINSAVPIAPPAAYSNTTINYVRTWIPNLPLKDTAVVAATSRSIREVKQTTQYSDGLGRPIQQVAKGISPNGKDMVEMSLYDQYGRQQYRYLPYAHQAAGDGKFKMDPFNTQNAFYKNGVLNPGAVGESIFYAKVEYEASPLDREIKIYPSGNSWVTRPKEMQYKMNADNDSVRKWTLGSGLPVSTGYYSGGELIKAVTIDEQGNQKIEYKDKDDKVILKKVQVEDAPANGASGWLCTYNIYNDLGDLQYVIPPSAVEAIKSNWTMTNAVDTGLCFRYDYDARQRIIVKRIPGQGRVFMVYDIRDRLVFTQDSVQRAKSPMEWMVMFYDDINRPVMTGIYKSTTTPDVLQSSLNAASGSLTISYVSPPQEDLAVYEHDGRASYTATNSVLILDGFDSGTNPEFVVEINSTTTGDTTKSVVSNPLPGLQTSALTPLTYTFYDNYNYSGRLSFVGSDTLKLSGADTLFPERRPVSYNAEGLITGVRSRILGTDKWLTTTNYYNDKARLVQIVSENHMGGKDVTSMLYNFKGLPLAVYLRHQNPKSVTPQMTMLTRKTYDHADRLLTITKRLNDDASLERIITSDSYDELGRLGLRRLGVSSSGDIIDTLNYTYNIRGWLQGINKSYVNNDASTSNWFGQELSYDYGFTIKQYSGNTTGVTWKTRSNSPSAYGFNFDKANRLTGAYFSQKASGSWLQGDKNFSVGNLTYDANGNIRTMLQKGMVGTVSKTIDSLTYTYPSNSNRLLAVKDIDSSVTKSARIEDFIDGNTTTKDYSYDANGNMIADLNKGVTSITYNHMNLPSLITMGSKGTITYQYDAAGNKLSKVVVDNTSGSPKTTRTDYAGAFVYRQDSIELISHEEGRIRPLYVTGQPIAYVYDYFEKDYLGNVRTILTEQTDFSMYAATMEIDAAAKETALFSNVEETRAEKPVGYPQDNKSSQNKFVAKLSARTGGKKIGPSLVLRVTAGDTVQINAQAFYKSQGPKDNGQTPPVEDMLIGLVEAFGGNMKTEGVHAAGTANALPFNADFYNNEYQRLKNRNAESPNSDRPKAYLNFVLFDDDFKLIEDNSGARQVKATPDELQELAVPQMAIPKSGFLYIYTSNESQQDVYFDNIIAGLNSGPFLEETHYYPYGMKMAGISSIALKDAKYPENRYKYNFAEFNKDLDVNLYEFRNRMYDPAIGRWHGIDNRPNVDYSLYTPMANNPINHTDILGDTTYRFNSSGEYIGMFDTDQQGILGQIGDYQTTINTKGKKQQVFMPTSTFHFNDEQIDREQLNALQKGSSEILVITDENINYIMKKSWIHWKPLEVRWAFAFAESRGRMDFNGSYLLQLKEIFLTGSSQSAAAADGLGGFVIFAGRPYVAYNLNDGGQFLWGHAMRRLGFSYSSAKFGSQANELFRDTKADQTAISTGFHYHVKTDKREAGVFETVPRSGF</sequence>
<evidence type="ECO:0000313" key="4">
    <source>
        <dbReference type="Proteomes" id="UP000476411"/>
    </source>
</evidence>
<reference evidence="3 4" key="1">
    <citation type="submission" date="2020-01" db="EMBL/GenBank/DDBJ databases">
        <title>Complete genome sequence of Chitinophaga sp. H33E-04 isolated from quinoa roots.</title>
        <authorList>
            <person name="Weon H.-Y."/>
            <person name="Lee S.A."/>
        </authorList>
    </citation>
    <scope>NUCLEOTIDE SEQUENCE [LARGE SCALE GENOMIC DNA]</scope>
    <source>
        <strain evidence="3 4">H33E-04</strain>
    </source>
</reference>
<keyword evidence="1" id="KW-0732">Signal</keyword>
<proteinExistence type="predicted"/>
<dbReference type="RefSeq" id="WP_162334592.1">
    <property type="nucleotide sequence ID" value="NZ_CP048113.1"/>
</dbReference>
<accession>A0A6B9ZKE9</accession>
<dbReference type="NCBIfam" id="TIGR03696">
    <property type="entry name" value="Rhs_assc_core"/>
    <property type="match status" value="1"/>
</dbReference>
<dbReference type="EMBL" id="CP048113">
    <property type="protein sequence ID" value="QHS62868.1"/>
    <property type="molecule type" value="Genomic_DNA"/>
</dbReference>
<feature type="signal peptide" evidence="1">
    <location>
        <begin position="1"/>
        <end position="25"/>
    </location>
</feature>
<evidence type="ECO:0000313" key="3">
    <source>
        <dbReference type="EMBL" id="QHS62868.1"/>
    </source>
</evidence>
<dbReference type="InterPro" id="IPR022385">
    <property type="entry name" value="Rhs_assc_core"/>
</dbReference>
<keyword evidence="4" id="KW-1185">Reference proteome</keyword>
<evidence type="ECO:0000259" key="2">
    <source>
        <dbReference type="Pfam" id="PF20041"/>
    </source>
</evidence>
<dbReference type="Gene3D" id="2.180.10.10">
    <property type="entry name" value="RHS repeat-associated core"/>
    <property type="match status" value="2"/>
</dbReference>
<feature type="domain" description="DUF6443" evidence="2">
    <location>
        <begin position="70"/>
        <end position="198"/>
    </location>
</feature>
<organism evidence="3 4">
    <name type="scientific">Chitinophaga agri</name>
    <dbReference type="NCBI Taxonomy" id="2703787"/>
    <lineage>
        <taxon>Bacteria</taxon>
        <taxon>Pseudomonadati</taxon>
        <taxon>Bacteroidota</taxon>
        <taxon>Chitinophagia</taxon>
        <taxon>Chitinophagales</taxon>
        <taxon>Chitinophagaceae</taxon>
        <taxon>Chitinophaga</taxon>
    </lineage>
</organism>
<dbReference type="InterPro" id="IPR045619">
    <property type="entry name" value="DUF6443"/>
</dbReference>
<gene>
    <name evidence="3" type="ORF">GWR21_25775</name>
</gene>
<dbReference type="Proteomes" id="UP000476411">
    <property type="component" value="Chromosome"/>
</dbReference>
<evidence type="ECO:0000256" key="1">
    <source>
        <dbReference type="SAM" id="SignalP"/>
    </source>
</evidence>
<feature type="chain" id="PRO_5025518412" description="DUF6443 domain-containing protein" evidence="1">
    <location>
        <begin position="26"/>
        <end position="1462"/>
    </location>
</feature>
<protein>
    <recommendedName>
        <fullName evidence="2">DUF6443 domain-containing protein</fullName>
    </recommendedName>
</protein>
<name>A0A6B9ZKE9_9BACT</name>
<dbReference type="KEGG" id="chih:GWR21_25775"/>